<proteinExistence type="predicted"/>
<dbReference type="Proteomes" id="UP000737018">
    <property type="component" value="Unassembled WGS sequence"/>
</dbReference>
<accession>A0A8J4QQN6</accession>
<evidence type="ECO:0000313" key="1">
    <source>
        <dbReference type="EMBL" id="KAF3955642.1"/>
    </source>
</evidence>
<dbReference type="AlphaFoldDB" id="A0A8J4QQN6"/>
<protein>
    <submittedName>
        <fullName evidence="1">Uncharacterized protein</fullName>
    </submittedName>
</protein>
<sequence>MLQSDPLRAWSILLLHNQVVYQIQNFILQPGKENLYISLVGFPAHQEGFQHKMCNTFATSNNSRPGNCSARSNLLALFDMASSKNIP</sequence>
<reference evidence="1" key="1">
    <citation type="submission" date="2020-03" db="EMBL/GenBank/DDBJ databases">
        <title>Castanea mollissima Vanexum genome sequencing.</title>
        <authorList>
            <person name="Staton M."/>
        </authorList>
    </citation>
    <scope>NUCLEOTIDE SEQUENCE</scope>
    <source>
        <tissue evidence="1">Leaf</tissue>
    </source>
</reference>
<gene>
    <name evidence="1" type="ORF">CMV_019158</name>
</gene>
<organism evidence="1 2">
    <name type="scientific">Castanea mollissima</name>
    <name type="common">Chinese chestnut</name>
    <dbReference type="NCBI Taxonomy" id="60419"/>
    <lineage>
        <taxon>Eukaryota</taxon>
        <taxon>Viridiplantae</taxon>
        <taxon>Streptophyta</taxon>
        <taxon>Embryophyta</taxon>
        <taxon>Tracheophyta</taxon>
        <taxon>Spermatophyta</taxon>
        <taxon>Magnoliopsida</taxon>
        <taxon>eudicotyledons</taxon>
        <taxon>Gunneridae</taxon>
        <taxon>Pentapetalae</taxon>
        <taxon>rosids</taxon>
        <taxon>fabids</taxon>
        <taxon>Fagales</taxon>
        <taxon>Fagaceae</taxon>
        <taxon>Castanea</taxon>
    </lineage>
</organism>
<comment type="caution">
    <text evidence="1">The sequence shown here is derived from an EMBL/GenBank/DDBJ whole genome shotgun (WGS) entry which is preliminary data.</text>
</comment>
<evidence type="ECO:0000313" key="2">
    <source>
        <dbReference type="Proteomes" id="UP000737018"/>
    </source>
</evidence>
<keyword evidence="2" id="KW-1185">Reference proteome</keyword>
<name>A0A8J4QQN6_9ROSI</name>
<dbReference type="EMBL" id="JRKL02003314">
    <property type="protein sequence ID" value="KAF3955642.1"/>
    <property type="molecule type" value="Genomic_DNA"/>
</dbReference>